<protein>
    <submittedName>
        <fullName evidence="1">Uncharacterized protein</fullName>
    </submittedName>
</protein>
<proteinExistence type="predicted"/>
<gene>
    <name evidence="1" type="ORF">RND71_008290</name>
</gene>
<comment type="caution">
    <text evidence="1">The sequence shown here is derived from an EMBL/GenBank/DDBJ whole genome shotgun (WGS) entry which is preliminary data.</text>
</comment>
<organism evidence="1 2">
    <name type="scientific">Anisodus tanguticus</name>
    <dbReference type="NCBI Taxonomy" id="243964"/>
    <lineage>
        <taxon>Eukaryota</taxon>
        <taxon>Viridiplantae</taxon>
        <taxon>Streptophyta</taxon>
        <taxon>Embryophyta</taxon>
        <taxon>Tracheophyta</taxon>
        <taxon>Spermatophyta</taxon>
        <taxon>Magnoliopsida</taxon>
        <taxon>eudicotyledons</taxon>
        <taxon>Gunneridae</taxon>
        <taxon>Pentapetalae</taxon>
        <taxon>asterids</taxon>
        <taxon>lamiids</taxon>
        <taxon>Solanales</taxon>
        <taxon>Solanaceae</taxon>
        <taxon>Solanoideae</taxon>
        <taxon>Hyoscyameae</taxon>
        <taxon>Anisodus</taxon>
    </lineage>
</organism>
<accession>A0AAE1SQK0</accession>
<dbReference type="EMBL" id="JAVYJV010000004">
    <property type="protein sequence ID" value="KAK4372906.1"/>
    <property type="molecule type" value="Genomic_DNA"/>
</dbReference>
<dbReference type="Proteomes" id="UP001291623">
    <property type="component" value="Unassembled WGS sequence"/>
</dbReference>
<keyword evidence="2" id="KW-1185">Reference proteome</keyword>
<name>A0AAE1SQK0_9SOLA</name>
<reference evidence="1" key="1">
    <citation type="submission" date="2023-12" db="EMBL/GenBank/DDBJ databases">
        <title>Genome assembly of Anisodus tanguticus.</title>
        <authorList>
            <person name="Wang Y.-J."/>
        </authorList>
    </citation>
    <scope>NUCLEOTIDE SEQUENCE</scope>
    <source>
        <strain evidence="1">KB-2021</strain>
        <tissue evidence="1">Leaf</tissue>
    </source>
</reference>
<sequence>MPQAWSAFHSMCMPNFGKSIDCSCPSSTSLRPLSAKKRVCDRFHIHSSLLIPRPGIESSKVSMFDGSASRRLLLYTCLFLHS</sequence>
<evidence type="ECO:0000313" key="2">
    <source>
        <dbReference type="Proteomes" id="UP001291623"/>
    </source>
</evidence>
<evidence type="ECO:0000313" key="1">
    <source>
        <dbReference type="EMBL" id="KAK4372906.1"/>
    </source>
</evidence>
<dbReference type="AlphaFoldDB" id="A0AAE1SQK0"/>